<sequence length="160" mass="18151">MRKLIYVKGCVFTQGEATIYDETNDAIGSVHRDAEGSVQVHNLSGRQIAHGKYIPNCQKWVVMNHDGQAIGQLKDKFSLFGKKCEYNVYERGLFTIQYDVERHKFSVRDKAGKLVAELRKEENDTFCLTKEADQLSMFELLSVLKTLTVKSRMPLAASVS</sequence>
<gene>
    <name evidence="1" type="ORF">ACFQO8_11920</name>
</gene>
<name>A0ABW2PNJ2_9BACL</name>
<dbReference type="InterPro" id="IPR025659">
    <property type="entry name" value="Tubby-like_C"/>
</dbReference>
<dbReference type="RefSeq" id="WP_214790358.1">
    <property type="nucleotide sequence ID" value="NZ_JANIEL010000046.1"/>
</dbReference>
<evidence type="ECO:0000313" key="1">
    <source>
        <dbReference type="EMBL" id="MFC7390852.1"/>
    </source>
</evidence>
<proteinExistence type="predicted"/>
<dbReference type="Proteomes" id="UP001596439">
    <property type="component" value="Unassembled WGS sequence"/>
</dbReference>
<evidence type="ECO:0000313" key="2">
    <source>
        <dbReference type="Proteomes" id="UP001596439"/>
    </source>
</evidence>
<dbReference type="Pfam" id="PF04525">
    <property type="entry name" value="LOR"/>
    <property type="match status" value="1"/>
</dbReference>
<accession>A0ABW2PNJ2</accession>
<comment type="caution">
    <text evidence="1">The sequence shown here is derived from an EMBL/GenBank/DDBJ whole genome shotgun (WGS) entry which is preliminary data.</text>
</comment>
<keyword evidence="2" id="KW-1185">Reference proteome</keyword>
<reference evidence="2" key="1">
    <citation type="journal article" date="2019" name="Int. J. Syst. Evol. Microbiol.">
        <title>The Global Catalogue of Microorganisms (GCM) 10K type strain sequencing project: providing services to taxonomists for standard genome sequencing and annotation.</title>
        <authorList>
            <consortium name="The Broad Institute Genomics Platform"/>
            <consortium name="The Broad Institute Genome Sequencing Center for Infectious Disease"/>
            <person name="Wu L."/>
            <person name="Ma J."/>
        </authorList>
    </citation>
    <scope>NUCLEOTIDE SEQUENCE [LARGE SCALE GENOMIC DNA]</scope>
    <source>
        <strain evidence="2">CCUG 55590</strain>
    </source>
</reference>
<dbReference type="SUPFAM" id="SSF54518">
    <property type="entry name" value="Tubby C-terminal domain-like"/>
    <property type="match status" value="1"/>
</dbReference>
<organism evidence="1 2">
    <name type="scientific">Exiguobacterium aestuarii</name>
    <dbReference type="NCBI Taxonomy" id="273527"/>
    <lineage>
        <taxon>Bacteria</taxon>
        <taxon>Bacillati</taxon>
        <taxon>Bacillota</taxon>
        <taxon>Bacilli</taxon>
        <taxon>Bacillales</taxon>
        <taxon>Bacillales Family XII. Incertae Sedis</taxon>
        <taxon>Exiguobacterium</taxon>
    </lineage>
</organism>
<dbReference type="EMBL" id="JBHTCE010000002">
    <property type="protein sequence ID" value="MFC7390852.1"/>
    <property type="molecule type" value="Genomic_DNA"/>
</dbReference>
<protein>
    <submittedName>
        <fullName evidence="1">Uncharacterized protein</fullName>
    </submittedName>
</protein>
<dbReference type="InterPro" id="IPR007612">
    <property type="entry name" value="LOR"/>
</dbReference>